<dbReference type="STRING" id="169679.CSACC_28510"/>
<reference evidence="2 3" key="1">
    <citation type="submission" date="2016-05" db="EMBL/GenBank/DDBJ databases">
        <title>Microbial solvent formation.</title>
        <authorList>
            <person name="Poehlein A."/>
            <person name="Montoya Solano J.D."/>
            <person name="Flitsch S."/>
            <person name="Krabben P."/>
            <person name="Duerre P."/>
            <person name="Daniel R."/>
        </authorList>
    </citation>
    <scope>NUCLEOTIDE SEQUENCE [LARGE SCALE GENOMIC DNA]</scope>
    <source>
        <strain evidence="2 3">L1-8</strain>
    </source>
</reference>
<evidence type="ECO:0000259" key="1">
    <source>
        <dbReference type="Pfam" id="PF04230"/>
    </source>
</evidence>
<evidence type="ECO:0000313" key="3">
    <source>
        <dbReference type="Proteomes" id="UP000191154"/>
    </source>
</evidence>
<evidence type="ECO:0000313" key="2">
    <source>
        <dbReference type="EMBL" id="OOM09356.1"/>
    </source>
</evidence>
<proteinExistence type="predicted"/>
<dbReference type="InterPro" id="IPR007345">
    <property type="entry name" value="Polysacch_pyruvyl_Trfase"/>
</dbReference>
<protein>
    <submittedName>
        <fullName evidence="2">Polysaccharide pyruvyl transferase</fullName>
    </submittedName>
</protein>
<dbReference type="GO" id="GO:0016740">
    <property type="term" value="F:transferase activity"/>
    <property type="evidence" value="ECO:0007669"/>
    <property type="project" value="UniProtKB-KW"/>
</dbReference>
<dbReference type="AlphaFoldDB" id="A0A1S8MYP6"/>
<dbReference type="Proteomes" id="UP000191154">
    <property type="component" value="Unassembled WGS sequence"/>
</dbReference>
<name>A0A1S8MYP6_CLOSA</name>
<dbReference type="RefSeq" id="WP_077866666.1">
    <property type="nucleotide sequence ID" value="NZ_LZYZ01000007.1"/>
</dbReference>
<sequence>MRYIGNITFHSSHNYGSVLQAYALQNTVKSIIDCKYEVIDFSNKNQRDMYSIFYKNNSLKNICRNIRIILYKYKVVKSRYELFNKFINNNLQLSKNNYVTESELKNNNLKYDTLICGGDQIWNVSVSDFDNVYFLTFSDSAKKIAYAPSCGGENPFKDEKMKKLITEYLKDFSHISMREEIGKEIFRNFTSKEINLVLDPTLLLEKKEWNNICSQRLIYEDYIFFYSIDYNNDVMKMVNIISKRLKLPVIILYTTSATYKTIFKGFKMCKYEGPSDFLSLIKYSKLVLTNSFHGTAFSIIYRKAFYVLRGTYDGKINNDNRMATILAKFHLYDREININTISHFKIKLDLNYSELEEYIEKERLKSIQFLKNSIYD</sequence>
<dbReference type="Pfam" id="PF04230">
    <property type="entry name" value="PS_pyruv_trans"/>
    <property type="match status" value="1"/>
</dbReference>
<comment type="caution">
    <text evidence="2">The sequence shown here is derived from an EMBL/GenBank/DDBJ whole genome shotgun (WGS) entry which is preliminary data.</text>
</comment>
<keyword evidence="2" id="KW-0808">Transferase</keyword>
<feature type="domain" description="Polysaccharide pyruvyl transferase" evidence="1">
    <location>
        <begin position="14"/>
        <end position="308"/>
    </location>
</feature>
<organism evidence="2 3">
    <name type="scientific">Clostridium saccharobutylicum</name>
    <dbReference type="NCBI Taxonomy" id="169679"/>
    <lineage>
        <taxon>Bacteria</taxon>
        <taxon>Bacillati</taxon>
        <taxon>Bacillota</taxon>
        <taxon>Clostridia</taxon>
        <taxon>Eubacteriales</taxon>
        <taxon>Clostridiaceae</taxon>
        <taxon>Clostridium</taxon>
    </lineage>
</organism>
<dbReference type="EMBL" id="LZYZ01000007">
    <property type="protein sequence ID" value="OOM09356.1"/>
    <property type="molecule type" value="Genomic_DNA"/>
</dbReference>
<accession>A0A1S8MYP6</accession>
<gene>
    <name evidence="2" type="ORF">CLOSAC_36370</name>
</gene>